<organism evidence="1 2">
    <name type="scientific">Lactarius akahatsu</name>
    <dbReference type="NCBI Taxonomy" id="416441"/>
    <lineage>
        <taxon>Eukaryota</taxon>
        <taxon>Fungi</taxon>
        <taxon>Dikarya</taxon>
        <taxon>Basidiomycota</taxon>
        <taxon>Agaricomycotina</taxon>
        <taxon>Agaricomycetes</taxon>
        <taxon>Russulales</taxon>
        <taxon>Russulaceae</taxon>
        <taxon>Lactarius</taxon>
    </lineage>
</organism>
<evidence type="ECO:0000313" key="2">
    <source>
        <dbReference type="Proteomes" id="UP001201163"/>
    </source>
</evidence>
<accession>A0AAD4QBD0</accession>
<reference evidence="1" key="1">
    <citation type="submission" date="2022-01" db="EMBL/GenBank/DDBJ databases">
        <title>Comparative genomics reveals a dynamic genome evolution in the ectomycorrhizal milk-cap (Lactarius) mushrooms.</title>
        <authorList>
            <consortium name="DOE Joint Genome Institute"/>
            <person name="Lebreton A."/>
            <person name="Tang N."/>
            <person name="Kuo A."/>
            <person name="LaButti K."/>
            <person name="Drula E."/>
            <person name="Barry K."/>
            <person name="Clum A."/>
            <person name="Lipzen A."/>
            <person name="Mousain D."/>
            <person name="Ng V."/>
            <person name="Wang R."/>
            <person name="Wang X."/>
            <person name="Dai Y."/>
            <person name="Henrissat B."/>
            <person name="Grigoriev I.V."/>
            <person name="Guerin-Laguette A."/>
            <person name="Yu F."/>
            <person name="Martin F.M."/>
        </authorList>
    </citation>
    <scope>NUCLEOTIDE SEQUENCE</scope>
    <source>
        <strain evidence="1">QP</strain>
    </source>
</reference>
<keyword evidence="2" id="KW-1185">Reference proteome</keyword>
<evidence type="ECO:0000313" key="1">
    <source>
        <dbReference type="EMBL" id="KAH8986618.1"/>
    </source>
</evidence>
<dbReference type="AlphaFoldDB" id="A0AAD4QBD0"/>
<comment type="caution">
    <text evidence="1">The sequence shown here is derived from an EMBL/GenBank/DDBJ whole genome shotgun (WGS) entry which is preliminary data.</text>
</comment>
<sequence>MVAAHAHPLCHYSRPLSLFWASVAGGFVSYYDLPIPAILNTRANRRADLRRLVARFGNNVDVFNTQGGHFISSGDPIDANYSHKSASAISQHDSVTSRSSSGSVRAEIMLDAIRSSAELWSTDTEICGLYVNLYAQMTAQVDQMLASSRRLSLNTSTHTPCPFSRLARRIERCLEGVPIKTQTLSHYPSYGLRRFLVRPVVRPKSYFGLASSTENPWTIYSVYPMWIHFGHHEYTMLVFAASSRPPFLDGLNGLSI</sequence>
<name>A0AAD4QBD0_9AGAM</name>
<proteinExistence type="predicted"/>
<dbReference type="EMBL" id="JAKELL010000053">
    <property type="protein sequence ID" value="KAH8986618.1"/>
    <property type="molecule type" value="Genomic_DNA"/>
</dbReference>
<dbReference type="Proteomes" id="UP001201163">
    <property type="component" value="Unassembled WGS sequence"/>
</dbReference>
<gene>
    <name evidence="1" type="ORF">EDB92DRAFT_1818260</name>
</gene>
<protein>
    <submittedName>
        <fullName evidence="1">Uncharacterized protein</fullName>
    </submittedName>
</protein>